<sequence>MTIGISAAQAADTRIRKSLKNGTGYFRSRYVNDENSGKPEGPTCYLIEQDPSSVIPAHFHQANQFQVMVRGGGHLGKREINGVLVHYTDAYTPYGPINSGEEGLHYFTLRDGFDPGARFMPEQRAELVRKHGHHRHMVSVIVPTDLVTSGDEDRVELIAAQEDGLEATLFHLKAGESLPPAKGAGGGQFALVLRGSLQHLDQSIEDRGCIYAAADSSVSAMAGGEGAEVILMQFPRPHLH</sequence>
<dbReference type="InterPro" id="IPR014710">
    <property type="entry name" value="RmlC-like_jellyroll"/>
</dbReference>
<dbReference type="Proteomes" id="UP000602745">
    <property type="component" value="Unassembled WGS sequence"/>
</dbReference>
<dbReference type="SUPFAM" id="SSF51182">
    <property type="entry name" value="RmlC-like cupins"/>
    <property type="match status" value="2"/>
</dbReference>
<reference evidence="1" key="2">
    <citation type="submission" date="2020-09" db="EMBL/GenBank/DDBJ databases">
        <authorList>
            <person name="Sun Q."/>
            <person name="Sedlacek I."/>
        </authorList>
    </citation>
    <scope>NUCLEOTIDE SEQUENCE</scope>
    <source>
        <strain evidence="1">CCM 7684</strain>
    </source>
</reference>
<organism evidence="1 2">
    <name type="scientific">Agaricicola taiwanensis</name>
    <dbReference type="NCBI Taxonomy" id="591372"/>
    <lineage>
        <taxon>Bacteria</taxon>
        <taxon>Pseudomonadati</taxon>
        <taxon>Pseudomonadota</taxon>
        <taxon>Alphaproteobacteria</taxon>
        <taxon>Rhodobacterales</taxon>
        <taxon>Paracoccaceae</taxon>
        <taxon>Agaricicola</taxon>
    </lineage>
</organism>
<dbReference type="AlphaFoldDB" id="A0A8J2VNK6"/>
<dbReference type="RefSeq" id="WP_188408358.1">
    <property type="nucleotide sequence ID" value="NZ_BMCP01000001.1"/>
</dbReference>
<dbReference type="InterPro" id="IPR011051">
    <property type="entry name" value="RmlC_Cupin_sf"/>
</dbReference>
<name>A0A8J2VNK6_9RHOB</name>
<comment type="caution">
    <text evidence="1">The sequence shown here is derived from an EMBL/GenBank/DDBJ whole genome shotgun (WGS) entry which is preliminary data.</text>
</comment>
<proteinExistence type="predicted"/>
<evidence type="ECO:0000313" key="2">
    <source>
        <dbReference type="Proteomes" id="UP000602745"/>
    </source>
</evidence>
<accession>A0A8J2VNK6</accession>
<evidence type="ECO:0000313" key="1">
    <source>
        <dbReference type="EMBL" id="GGE32855.1"/>
    </source>
</evidence>
<dbReference type="Gene3D" id="2.60.120.10">
    <property type="entry name" value="Jelly Rolls"/>
    <property type="match status" value="1"/>
</dbReference>
<keyword evidence="2" id="KW-1185">Reference proteome</keyword>
<reference evidence="1" key="1">
    <citation type="journal article" date="2014" name="Int. J. Syst. Evol. Microbiol.">
        <title>Complete genome sequence of Corynebacterium casei LMG S-19264T (=DSM 44701T), isolated from a smear-ripened cheese.</title>
        <authorList>
            <consortium name="US DOE Joint Genome Institute (JGI-PGF)"/>
            <person name="Walter F."/>
            <person name="Albersmeier A."/>
            <person name="Kalinowski J."/>
            <person name="Ruckert C."/>
        </authorList>
    </citation>
    <scope>NUCLEOTIDE SEQUENCE</scope>
    <source>
        <strain evidence="1">CCM 7684</strain>
    </source>
</reference>
<gene>
    <name evidence="1" type="ORF">GCM10007276_07630</name>
</gene>
<protein>
    <submittedName>
        <fullName evidence="1">Uncharacterized protein</fullName>
    </submittedName>
</protein>
<dbReference type="EMBL" id="BMCP01000001">
    <property type="protein sequence ID" value="GGE32855.1"/>
    <property type="molecule type" value="Genomic_DNA"/>
</dbReference>